<keyword evidence="17" id="KW-1185">Reference proteome</keyword>
<dbReference type="FunFam" id="3.40.50.1220:FF:000038">
    <property type="entry name" value="NAD-dependent protein deacetylase sirtuin-6 isoform X2"/>
    <property type="match status" value="1"/>
</dbReference>
<dbReference type="GO" id="GO:0003714">
    <property type="term" value="F:transcription corepressor activity"/>
    <property type="evidence" value="ECO:0007669"/>
    <property type="project" value="TreeGrafter"/>
</dbReference>
<keyword evidence="3" id="KW-0328">Glycosyltransferase</keyword>
<dbReference type="EMBL" id="LUCH01009211">
    <property type="protein sequence ID" value="KAF5396095.1"/>
    <property type="molecule type" value="Genomic_DNA"/>
</dbReference>
<organism evidence="16 17">
    <name type="scientific">Paragonimus heterotremus</name>
    <dbReference type="NCBI Taxonomy" id="100268"/>
    <lineage>
        <taxon>Eukaryota</taxon>
        <taxon>Metazoa</taxon>
        <taxon>Spiralia</taxon>
        <taxon>Lophotrochozoa</taxon>
        <taxon>Platyhelminthes</taxon>
        <taxon>Trematoda</taxon>
        <taxon>Digenea</taxon>
        <taxon>Plagiorchiida</taxon>
        <taxon>Troglotremata</taxon>
        <taxon>Troglotrematidae</taxon>
        <taxon>Paragonimus</taxon>
    </lineage>
</organism>
<evidence type="ECO:0000256" key="8">
    <source>
        <dbReference type="ARBA" id="ARBA00022833"/>
    </source>
</evidence>
<feature type="binding site" evidence="13">
    <location>
        <position position="141"/>
    </location>
    <ligand>
        <name>Zn(2+)</name>
        <dbReference type="ChEBI" id="CHEBI:29105"/>
    </ligand>
</feature>
<evidence type="ECO:0000256" key="9">
    <source>
        <dbReference type="ARBA" id="ARBA00022989"/>
    </source>
</evidence>
<evidence type="ECO:0000313" key="16">
    <source>
        <dbReference type="EMBL" id="KAF5396095.1"/>
    </source>
</evidence>
<feature type="active site" description="Proton acceptor" evidence="13">
    <location>
        <position position="133"/>
    </location>
</feature>
<dbReference type="InterPro" id="IPR005599">
    <property type="entry name" value="GPI_mannosylTrfase"/>
</dbReference>
<accession>A0A8J4STQ7</accession>
<dbReference type="InterPro" id="IPR029035">
    <property type="entry name" value="DHS-like_NAD/FAD-binding_dom"/>
</dbReference>
<feature type="binding site" evidence="13">
    <location>
        <position position="144"/>
    </location>
    <ligand>
        <name>Zn(2+)</name>
        <dbReference type="ChEBI" id="CHEBI:29105"/>
    </ligand>
</feature>
<evidence type="ECO:0000256" key="6">
    <source>
        <dbReference type="ARBA" id="ARBA00022723"/>
    </source>
</evidence>
<keyword evidence="11 14" id="KW-0472">Membrane</keyword>
<feature type="transmembrane region" description="Helical" evidence="14">
    <location>
        <begin position="411"/>
        <end position="430"/>
    </location>
</feature>
<dbReference type="PANTHER" id="PTHR11085">
    <property type="entry name" value="NAD-DEPENDENT PROTEIN DEACYLASE SIRTUIN-5, MITOCHONDRIAL-RELATED"/>
    <property type="match status" value="1"/>
</dbReference>
<keyword evidence="5 14" id="KW-0812">Transmembrane</keyword>
<feature type="binding site" evidence="13">
    <location>
        <position position="176"/>
    </location>
    <ligand>
        <name>Zn(2+)</name>
        <dbReference type="ChEBI" id="CHEBI:29105"/>
    </ligand>
</feature>
<dbReference type="OrthoDB" id="2919105at2759"/>
<dbReference type="AlphaFoldDB" id="A0A8J4STQ7"/>
<evidence type="ECO:0000256" key="1">
    <source>
        <dbReference type="ARBA" id="ARBA00004477"/>
    </source>
</evidence>
<sequence>MSVNYASGLSEYTNKGVCGLPEFVDDVTVLKQNVNKLYRLMCDSKFTVVHTGAGISTSVGIPDFRGPRGVWTLEKLGQQPTVSVPFEKAVPSAAHRILVELEQRNIIHYLVTQNIDGLHLRSGFPRDRLSILHGDMFIEVCDKCGTFFVRNTPSATMGLRQTNTLCSYVKPSGRCCRGKLCDTILDWESDLPQLDYARAIESSKRAELHICIGTSLQMYPAASLPLLPTPPKRAHNSTKFQSSKLVIINLQKTKLVRRACLNIHATADYVLGEIARYFGISLPSLQYTSDIKPFTPCIVLRSAHTTPSESLPWRLLPHPTHGSGINFQHSVAAAKQDPSLQSEEHCHRVMLPYCKSDDQHCVTAPFKRTKMEGACVQFLTPFFSFYLLVYFDEYFFYSFFKSMQISATLPAPRVAGWTLYFVLLFLRLGLVIRVQPGYIHPDEFFQSLEVAAGDVYGLDVYRSWEFVSGEGGPLRSFAGIYPLVHFPIWLYRRLLDGPTSIREYHFAFAYS</sequence>
<evidence type="ECO:0000256" key="14">
    <source>
        <dbReference type="SAM" id="Phobius"/>
    </source>
</evidence>
<feature type="transmembrane region" description="Helical" evidence="14">
    <location>
        <begin position="374"/>
        <end position="391"/>
    </location>
</feature>
<feature type="binding site" evidence="13">
    <location>
        <position position="166"/>
    </location>
    <ligand>
        <name>Zn(2+)</name>
        <dbReference type="ChEBI" id="CHEBI:29105"/>
    </ligand>
</feature>
<evidence type="ECO:0000256" key="12">
    <source>
        <dbReference type="ARBA" id="ARBA00038170"/>
    </source>
</evidence>
<dbReference type="EC" id="2.3.1.286" evidence="2"/>
<evidence type="ECO:0000256" key="3">
    <source>
        <dbReference type="ARBA" id="ARBA00022676"/>
    </source>
</evidence>
<dbReference type="GO" id="GO:0000122">
    <property type="term" value="P:negative regulation of transcription by RNA polymerase II"/>
    <property type="evidence" value="ECO:0007669"/>
    <property type="project" value="TreeGrafter"/>
</dbReference>
<comment type="similarity">
    <text evidence="12">Belongs to the sirtuin family. Class IV subfamily.</text>
</comment>
<dbReference type="InterPro" id="IPR003000">
    <property type="entry name" value="Sirtuin"/>
</dbReference>
<dbReference type="GO" id="GO:0046872">
    <property type="term" value="F:metal ion binding"/>
    <property type="evidence" value="ECO:0007669"/>
    <property type="project" value="UniProtKB-KW"/>
</dbReference>
<dbReference type="Gene3D" id="2.20.28.200">
    <property type="match status" value="1"/>
</dbReference>
<protein>
    <recommendedName>
        <fullName evidence="2">protein acetyllysine N-acetyltransferase</fullName>
        <ecNumber evidence="2">2.3.1.286</ecNumber>
    </recommendedName>
</protein>
<evidence type="ECO:0000256" key="13">
    <source>
        <dbReference type="PROSITE-ProRule" id="PRU00236"/>
    </source>
</evidence>
<evidence type="ECO:0000256" key="5">
    <source>
        <dbReference type="ARBA" id="ARBA00022692"/>
    </source>
</evidence>
<keyword evidence="6 13" id="KW-0479">Metal-binding</keyword>
<keyword evidence="8 13" id="KW-0862">Zinc</keyword>
<comment type="subcellular location">
    <subcellularLocation>
        <location evidence="1">Endoplasmic reticulum membrane</location>
        <topology evidence="1">Multi-pass membrane protein</topology>
    </subcellularLocation>
</comment>
<dbReference type="GO" id="GO:0070403">
    <property type="term" value="F:NAD+ binding"/>
    <property type="evidence" value="ECO:0007669"/>
    <property type="project" value="InterPro"/>
</dbReference>
<dbReference type="Proteomes" id="UP000748531">
    <property type="component" value="Unassembled WGS sequence"/>
</dbReference>
<keyword evidence="9 14" id="KW-1133">Transmembrane helix</keyword>
<reference evidence="16" key="1">
    <citation type="submission" date="2019-05" db="EMBL/GenBank/DDBJ databases">
        <title>Annotation for the trematode Paragonimus heterotremus.</title>
        <authorList>
            <person name="Choi Y.-J."/>
        </authorList>
    </citation>
    <scope>NUCLEOTIDE SEQUENCE</scope>
    <source>
        <strain evidence="16">LC</strain>
    </source>
</reference>
<comment type="caution">
    <text evidence="16">The sequence shown here is derived from an EMBL/GenBank/DDBJ whole genome shotgun (WGS) entry which is preliminary data.</text>
</comment>
<dbReference type="GO" id="GO:0005634">
    <property type="term" value="C:nucleus"/>
    <property type="evidence" value="ECO:0007669"/>
    <property type="project" value="TreeGrafter"/>
</dbReference>
<gene>
    <name evidence="16" type="ORF">PHET_11092</name>
</gene>
<evidence type="ECO:0000313" key="17">
    <source>
        <dbReference type="Proteomes" id="UP000748531"/>
    </source>
</evidence>
<dbReference type="SUPFAM" id="SSF52467">
    <property type="entry name" value="DHS-like NAD/FAD-binding domain"/>
    <property type="match status" value="1"/>
</dbReference>
<dbReference type="InterPro" id="IPR026590">
    <property type="entry name" value="Ssirtuin_cat_dom"/>
</dbReference>
<dbReference type="GO" id="GO:0016757">
    <property type="term" value="F:glycosyltransferase activity"/>
    <property type="evidence" value="ECO:0007669"/>
    <property type="project" value="UniProtKB-KW"/>
</dbReference>
<evidence type="ECO:0000259" key="15">
    <source>
        <dbReference type="PROSITE" id="PS50305"/>
    </source>
</evidence>
<evidence type="ECO:0000256" key="11">
    <source>
        <dbReference type="ARBA" id="ARBA00023136"/>
    </source>
</evidence>
<evidence type="ECO:0000256" key="7">
    <source>
        <dbReference type="ARBA" id="ARBA00022824"/>
    </source>
</evidence>
<evidence type="ECO:0000256" key="2">
    <source>
        <dbReference type="ARBA" id="ARBA00012928"/>
    </source>
</evidence>
<evidence type="ECO:0000256" key="10">
    <source>
        <dbReference type="ARBA" id="ARBA00023027"/>
    </source>
</evidence>
<dbReference type="Gene3D" id="3.40.50.1220">
    <property type="entry name" value="TPP-binding domain"/>
    <property type="match status" value="1"/>
</dbReference>
<dbReference type="PROSITE" id="PS50305">
    <property type="entry name" value="SIRTUIN"/>
    <property type="match status" value="1"/>
</dbReference>
<keyword evidence="4" id="KW-0808">Transferase</keyword>
<keyword evidence="10" id="KW-0520">NAD</keyword>
<name>A0A8J4STQ7_9TREM</name>
<proteinExistence type="inferred from homology"/>
<keyword evidence="7" id="KW-0256">Endoplasmic reticulum</keyword>
<dbReference type="PANTHER" id="PTHR11085:SF12">
    <property type="entry name" value="NAD-DEPENDENT PROTEIN DEACYLASE SIRTUIN-6"/>
    <property type="match status" value="1"/>
</dbReference>
<dbReference type="Pfam" id="PF02146">
    <property type="entry name" value="SIR2"/>
    <property type="match status" value="1"/>
</dbReference>
<evidence type="ECO:0000256" key="4">
    <source>
        <dbReference type="ARBA" id="ARBA00022679"/>
    </source>
</evidence>
<dbReference type="Pfam" id="PF03901">
    <property type="entry name" value="Glyco_transf_22"/>
    <property type="match status" value="1"/>
</dbReference>
<feature type="domain" description="Deacetylase sirtuin-type" evidence="15">
    <location>
        <begin position="27"/>
        <end position="281"/>
    </location>
</feature>
<dbReference type="GO" id="GO:0005789">
    <property type="term" value="C:endoplasmic reticulum membrane"/>
    <property type="evidence" value="ECO:0007669"/>
    <property type="project" value="UniProtKB-SubCell"/>
</dbReference>
<dbReference type="InterPro" id="IPR050134">
    <property type="entry name" value="NAD-dep_sirtuin_deacylases"/>
</dbReference>
<dbReference type="GO" id="GO:0046969">
    <property type="term" value="F:histone H3K9 deacetylase activity, NAD-dependent"/>
    <property type="evidence" value="ECO:0007669"/>
    <property type="project" value="TreeGrafter"/>
</dbReference>